<sequence length="147" mass="16121">MTAVRHDVHHPIDVQVCGPGAGSTDRTLPFIYDRDQPYEVTILIAGHGRVERIVLSRAELDSGRYKTVQRPGADTMTFPDGYDRRWMYIGIRPGCGHFAMLKLAVVDVSAFLDPTYDLVPAGTEADHQLVPDDAQMDAALAAWLGAA</sequence>
<keyword evidence="8" id="KW-1185">Reference proteome</keyword>
<comment type="subcellular location">
    <subcellularLocation>
        <location evidence="1">Cell septum</location>
    </subcellularLocation>
</comment>
<proteinExistence type="inferred from homology"/>
<evidence type="ECO:0000313" key="7">
    <source>
        <dbReference type="EMBL" id="GGM53858.1"/>
    </source>
</evidence>
<evidence type="ECO:0000256" key="4">
    <source>
        <dbReference type="ARBA" id="ARBA00022969"/>
    </source>
</evidence>
<protein>
    <submittedName>
        <fullName evidence="7">Uncharacterized protein</fullName>
    </submittedName>
</protein>
<comment type="caution">
    <text evidence="7">The sequence shown here is derived from an EMBL/GenBank/DDBJ whole genome shotgun (WGS) entry which is preliminary data.</text>
</comment>
<gene>
    <name evidence="7" type="ORF">GCM10007977_064310</name>
</gene>
<keyword evidence="3" id="KW-0132">Cell division</keyword>
<accession>A0A917U2R0</accession>
<dbReference type="GO" id="GO:0030428">
    <property type="term" value="C:cell septum"/>
    <property type="evidence" value="ECO:0007669"/>
    <property type="project" value="UniProtKB-SubCell"/>
</dbReference>
<reference evidence="7" key="1">
    <citation type="journal article" date="2014" name="Int. J. Syst. Evol. Microbiol.">
        <title>Complete genome sequence of Corynebacterium casei LMG S-19264T (=DSM 44701T), isolated from a smear-ripened cheese.</title>
        <authorList>
            <consortium name="US DOE Joint Genome Institute (JGI-PGF)"/>
            <person name="Walter F."/>
            <person name="Albersmeier A."/>
            <person name="Kalinowski J."/>
            <person name="Ruckert C."/>
        </authorList>
    </citation>
    <scope>NUCLEOTIDE SEQUENCE</scope>
    <source>
        <strain evidence="7">JCM 19831</strain>
    </source>
</reference>
<dbReference type="EMBL" id="BMPI01000035">
    <property type="protein sequence ID" value="GGM53858.1"/>
    <property type="molecule type" value="Genomic_DNA"/>
</dbReference>
<dbReference type="InterPro" id="IPR006776">
    <property type="entry name" value="SsgB"/>
</dbReference>
<keyword evidence="4" id="KW-0749">Sporulation</keyword>
<dbReference type="RefSeq" id="WP_190253736.1">
    <property type="nucleotide sequence ID" value="NZ_BMPI01000035.1"/>
</dbReference>
<keyword evidence="6" id="KW-0131">Cell cycle</keyword>
<dbReference type="Pfam" id="PF04686">
    <property type="entry name" value="SsgA"/>
    <property type="match status" value="1"/>
</dbReference>
<evidence type="ECO:0000256" key="1">
    <source>
        <dbReference type="ARBA" id="ARBA00004431"/>
    </source>
</evidence>
<name>A0A917U2R0_9ACTN</name>
<dbReference type="GO" id="GO:0030435">
    <property type="term" value="P:sporulation resulting in formation of a cellular spore"/>
    <property type="evidence" value="ECO:0007669"/>
    <property type="project" value="UniProtKB-KW"/>
</dbReference>
<dbReference type="InterPro" id="IPR038658">
    <property type="entry name" value="SsgB_sf"/>
</dbReference>
<reference evidence="7" key="2">
    <citation type="submission" date="2020-09" db="EMBL/GenBank/DDBJ databases">
        <authorList>
            <person name="Sun Q."/>
            <person name="Ohkuma M."/>
        </authorList>
    </citation>
    <scope>NUCLEOTIDE SEQUENCE</scope>
    <source>
        <strain evidence="7">JCM 19831</strain>
    </source>
</reference>
<dbReference type="Gene3D" id="2.30.31.20">
    <property type="entry name" value="Sporulation-specific cell division protein SsgB"/>
    <property type="match status" value="1"/>
</dbReference>
<evidence type="ECO:0000256" key="6">
    <source>
        <dbReference type="ARBA" id="ARBA00023306"/>
    </source>
</evidence>
<dbReference type="GO" id="GO:0000917">
    <property type="term" value="P:division septum assembly"/>
    <property type="evidence" value="ECO:0007669"/>
    <property type="project" value="UniProtKB-KW"/>
</dbReference>
<evidence type="ECO:0000256" key="5">
    <source>
        <dbReference type="ARBA" id="ARBA00023210"/>
    </source>
</evidence>
<organism evidence="7 8">
    <name type="scientific">Dactylosporangium sucinum</name>
    <dbReference type="NCBI Taxonomy" id="1424081"/>
    <lineage>
        <taxon>Bacteria</taxon>
        <taxon>Bacillati</taxon>
        <taxon>Actinomycetota</taxon>
        <taxon>Actinomycetes</taxon>
        <taxon>Micromonosporales</taxon>
        <taxon>Micromonosporaceae</taxon>
        <taxon>Dactylosporangium</taxon>
    </lineage>
</organism>
<keyword evidence="5" id="KW-0717">Septation</keyword>
<evidence type="ECO:0000313" key="8">
    <source>
        <dbReference type="Proteomes" id="UP000642070"/>
    </source>
</evidence>
<evidence type="ECO:0000256" key="2">
    <source>
        <dbReference type="ARBA" id="ARBA00009323"/>
    </source>
</evidence>
<evidence type="ECO:0000256" key="3">
    <source>
        <dbReference type="ARBA" id="ARBA00022618"/>
    </source>
</evidence>
<comment type="similarity">
    <text evidence="2">Belongs to the SsgA family.</text>
</comment>
<dbReference type="AlphaFoldDB" id="A0A917U2R0"/>
<dbReference type="Proteomes" id="UP000642070">
    <property type="component" value="Unassembled WGS sequence"/>
</dbReference>